<dbReference type="GO" id="GO:0006508">
    <property type="term" value="P:proteolysis"/>
    <property type="evidence" value="ECO:0007669"/>
    <property type="project" value="InterPro"/>
</dbReference>
<keyword evidence="2" id="KW-0472">Membrane</keyword>
<dbReference type="OrthoDB" id="923601at2"/>
<organism evidence="4 5">
    <name type="scientific">Spirosoma endophyticum</name>
    <dbReference type="NCBI Taxonomy" id="662367"/>
    <lineage>
        <taxon>Bacteria</taxon>
        <taxon>Pseudomonadati</taxon>
        <taxon>Bacteroidota</taxon>
        <taxon>Cytophagia</taxon>
        <taxon>Cytophagales</taxon>
        <taxon>Cytophagaceae</taxon>
        <taxon>Spirosoma</taxon>
    </lineage>
</organism>
<keyword evidence="2" id="KW-1133">Transmembrane helix</keyword>
<dbReference type="SUPFAM" id="SSF53187">
    <property type="entry name" value="Zn-dependent exopeptidases"/>
    <property type="match status" value="1"/>
</dbReference>
<dbReference type="Gene3D" id="3.40.630.10">
    <property type="entry name" value="Zn peptidases"/>
    <property type="match status" value="1"/>
</dbReference>
<dbReference type="GO" id="GO:0008235">
    <property type="term" value="F:metalloexopeptidase activity"/>
    <property type="evidence" value="ECO:0007669"/>
    <property type="project" value="InterPro"/>
</dbReference>
<reference evidence="4 5" key="1">
    <citation type="submission" date="2016-10" db="EMBL/GenBank/DDBJ databases">
        <authorList>
            <person name="de Groot N.N."/>
        </authorList>
    </citation>
    <scope>NUCLEOTIDE SEQUENCE [LARGE SCALE GENOMIC DNA]</scope>
    <source>
        <strain evidence="4 5">DSM 26130</strain>
    </source>
</reference>
<dbReference type="Proteomes" id="UP000198598">
    <property type="component" value="Unassembled WGS sequence"/>
</dbReference>
<protein>
    <submittedName>
        <fullName evidence="4">Peptidase family M28</fullName>
    </submittedName>
</protein>
<evidence type="ECO:0000256" key="2">
    <source>
        <dbReference type="SAM" id="Phobius"/>
    </source>
</evidence>
<feature type="transmembrane region" description="Helical" evidence="2">
    <location>
        <begin position="185"/>
        <end position="207"/>
    </location>
</feature>
<dbReference type="RefSeq" id="WP_093824530.1">
    <property type="nucleotide sequence ID" value="NZ_FOLQ01000002.1"/>
</dbReference>
<dbReference type="PANTHER" id="PTHR12147">
    <property type="entry name" value="METALLOPEPTIDASE M28 FAMILY MEMBER"/>
    <property type="match status" value="1"/>
</dbReference>
<keyword evidence="2" id="KW-0812">Transmembrane</keyword>
<gene>
    <name evidence="4" type="ORF">SAMN05216167_102503</name>
</gene>
<evidence type="ECO:0000313" key="5">
    <source>
        <dbReference type="Proteomes" id="UP000198598"/>
    </source>
</evidence>
<evidence type="ECO:0000256" key="1">
    <source>
        <dbReference type="SAM" id="MobiDB-lite"/>
    </source>
</evidence>
<feature type="domain" description="Peptidase M28" evidence="3">
    <location>
        <begin position="209"/>
        <end position="378"/>
    </location>
</feature>
<dbReference type="EMBL" id="FOLQ01000002">
    <property type="protein sequence ID" value="SFC82091.1"/>
    <property type="molecule type" value="Genomic_DNA"/>
</dbReference>
<keyword evidence="5" id="KW-1185">Reference proteome</keyword>
<dbReference type="STRING" id="662367.SAMN05216167_102503"/>
<dbReference type="PANTHER" id="PTHR12147:SF26">
    <property type="entry name" value="PEPTIDASE M28 DOMAIN-CONTAINING PROTEIN"/>
    <property type="match status" value="1"/>
</dbReference>
<dbReference type="InterPro" id="IPR045175">
    <property type="entry name" value="M28_fam"/>
</dbReference>
<dbReference type="AlphaFoldDB" id="A0A1I1M9I4"/>
<accession>A0A1I1M9I4</accession>
<feature type="transmembrane region" description="Helical" evidence="2">
    <location>
        <begin position="59"/>
        <end position="88"/>
    </location>
</feature>
<feature type="region of interest" description="Disordered" evidence="1">
    <location>
        <begin position="1"/>
        <end position="21"/>
    </location>
</feature>
<dbReference type="Pfam" id="PF04389">
    <property type="entry name" value="Peptidase_M28"/>
    <property type="match status" value="1"/>
</dbReference>
<dbReference type="InterPro" id="IPR007484">
    <property type="entry name" value="Peptidase_M28"/>
</dbReference>
<name>A0A1I1M9I4_9BACT</name>
<evidence type="ECO:0000313" key="4">
    <source>
        <dbReference type="EMBL" id="SFC82091.1"/>
    </source>
</evidence>
<sequence length="392" mass="43607">MIETILRDLTGTPEHPLPHRGTATANEAEAARLLKNHLTDIGATVRTEPFDTPKTYATIVYWLIGGLLTGLALVPVTGVAVGLVWYFVAMAWLYFNWRYSFIIKFPVQHTAQNVIGRWPARGDVANRRKLILMAHYDTAPVSLLYSPKRQGNFQLSLMLSLGLMVLAASAATFEVVHVGMPYMTYLRYGLMAYFVVQAIISTAGYWFKGYSNGASDNATGVAAAIATADRLRQANVPDLDIEVVLTSAEEVGMIGAYYYVEAHKKQWKSAQTLAINFDTLGAGKLTVVEQTGTYEALQYTNVPTKIARSLLKTDAFRDRAQVGQWHTADFDSVWFVRNRIPVLALCALDADGRMPRIHQPDDTLDHVDRTPIYTAIDLAEAVVNEWTKRSEE</sequence>
<proteinExistence type="predicted"/>
<evidence type="ECO:0000259" key="3">
    <source>
        <dbReference type="Pfam" id="PF04389"/>
    </source>
</evidence>
<feature type="transmembrane region" description="Helical" evidence="2">
    <location>
        <begin position="155"/>
        <end position="173"/>
    </location>
</feature>